<dbReference type="GO" id="GO:0034975">
    <property type="term" value="P:protein folding in endoplasmic reticulum"/>
    <property type="evidence" value="ECO:0007669"/>
    <property type="project" value="TreeGrafter"/>
</dbReference>
<comment type="subcellular location">
    <subcellularLocation>
        <location evidence="1">Endoplasmic reticulum membrane</location>
        <topology evidence="1">Single-pass type I membrane protein</topology>
    </subcellularLocation>
</comment>
<keyword evidence="5 11" id="KW-0812">Transmembrane</keyword>
<organism evidence="14 15">
    <name type="scientific">[Myrmecia] bisecta</name>
    <dbReference type="NCBI Taxonomy" id="41462"/>
    <lineage>
        <taxon>Eukaryota</taxon>
        <taxon>Viridiplantae</taxon>
        <taxon>Chlorophyta</taxon>
        <taxon>core chlorophytes</taxon>
        <taxon>Trebouxiophyceae</taxon>
        <taxon>Trebouxiales</taxon>
        <taxon>Trebouxiaceae</taxon>
        <taxon>Myrmecia</taxon>
    </lineage>
</organism>
<sequence length="825" mass="88488">MHQAPPEVAVLSNGNLQVISSAAGKLVWRSSAGAALQGTLQVAAGAADGQSTLTLAALDSSGQSVKLVTFASKTGDVLAEAHGQAPTRLDSNVLVRSGVVVALSSDGKKICSGPGTGIFSLSCEPISGGSPASKLLDVGSPQAVVVTTTTGHLLLKVDDRDLKLVAEVKGSQAVSKSVPTEGDQVLGFSGNADDGSVWTRVISIASGKVVQEGSAPAQLQTKDAAAMGLTGTFLGTKAGDSDVKYRSLVVAADHTLLLVEAQRVVWRREEALASASAALFVDLPAPGAALEAQYQASKPPLQERLRAQLLTLKVQFNLATPEEKALLSQLQTAFSDRLRPNRDPNGFRKMLVVLTQAGKLFGLHTGDGHVMWSITYSPAAAPQSVRLWRSSHDVYHAPEVVLLHSGDTGSFASVVNTHTGREISNTPLPYSISQVVELPQHWHDGTAEQRVFLLVSGSQAEPQVHLLPASPPIHQFVASLPTALNFWTADVQRGVLSGYAIDLKTLATTQLWSVVFPTSTDTILALAARDAQEQVYSHIKILGDYSLKIKYMNPNTLFVATGPPDGVPTAELPLEAVRLTVHILDTVTGRPLFRQTHQGARGPVAAVVCENWVVYSYYSVANHRNGISVLELYDDAPRNLTIPQLAFGTMNETLSSYSPAPLEVLRQSFFFGPATKLMAVTSTARGITSRYVLLGTTTDQVFMLDKRFVDPRRPRGPPTPQDQEERLLPYKEDLPLILTMFATHAQQVARLRGIVTAPANLESTSLMVAFGLDMFFTRIQPSATFDSLQDDFPYAMLVLLTSGLIAGALGLKYMDTKAQIKRKWE</sequence>
<comment type="caution">
    <text evidence="14">The sequence shown here is derived from an EMBL/GenBank/DDBJ whole genome shotgun (WGS) entry which is preliminary data.</text>
</comment>
<dbReference type="Pfam" id="PF07774">
    <property type="entry name" value="EMC1_C"/>
    <property type="match status" value="1"/>
</dbReference>
<evidence type="ECO:0000256" key="9">
    <source>
        <dbReference type="ARBA" id="ARBA00023136"/>
    </source>
</evidence>
<feature type="transmembrane region" description="Helical" evidence="11">
    <location>
        <begin position="792"/>
        <end position="814"/>
    </location>
</feature>
<name>A0AAW1PPC3_9CHLO</name>
<evidence type="ECO:0000256" key="11">
    <source>
        <dbReference type="SAM" id="Phobius"/>
    </source>
</evidence>
<comment type="subunit">
    <text evidence="3">Component of the ER membrane protein complex (EMC).</text>
</comment>
<dbReference type="Pfam" id="PF25293">
    <property type="entry name" value="Beta-prop_EMC1_N"/>
    <property type="match status" value="1"/>
</dbReference>
<keyword evidence="7" id="KW-0256">Endoplasmic reticulum</keyword>
<evidence type="ECO:0000259" key="13">
    <source>
        <dbReference type="Pfam" id="PF25293"/>
    </source>
</evidence>
<evidence type="ECO:0000256" key="6">
    <source>
        <dbReference type="ARBA" id="ARBA00022729"/>
    </source>
</evidence>
<evidence type="ECO:0000313" key="15">
    <source>
        <dbReference type="Proteomes" id="UP001489004"/>
    </source>
</evidence>
<evidence type="ECO:0000256" key="7">
    <source>
        <dbReference type="ARBA" id="ARBA00022824"/>
    </source>
</evidence>
<proteinExistence type="inferred from homology"/>
<dbReference type="Proteomes" id="UP001489004">
    <property type="component" value="Unassembled WGS sequence"/>
</dbReference>
<dbReference type="SUPFAM" id="SSF50998">
    <property type="entry name" value="Quinoprotein alcohol dehydrogenase-like"/>
    <property type="match status" value="1"/>
</dbReference>
<dbReference type="InterPro" id="IPR058545">
    <property type="entry name" value="Beta-prop_EMC1_1st"/>
</dbReference>
<feature type="domain" description="ER membrane protein complex subunit 1 C-terminal" evidence="12">
    <location>
        <begin position="609"/>
        <end position="824"/>
    </location>
</feature>
<keyword evidence="15" id="KW-1185">Reference proteome</keyword>
<comment type="similarity">
    <text evidence="2">Belongs to the EMC1 family.</text>
</comment>
<dbReference type="PANTHER" id="PTHR21573:SF0">
    <property type="entry name" value="ER MEMBRANE PROTEIN COMPLEX SUBUNIT 1"/>
    <property type="match status" value="1"/>
</dbReference>
<keyword evidence="10" id="KW-0325">Glycoprotein</keyword>
<keyword evidence="9 11" id="KW-0472">Membrane</keyword>
<evidence type="ECO:0000256" key="4">
    <source>
        <dbReference type="ARBA" id="ARBA00020824"/>
    </source>
</evidence>
<dbReference type="AlphaFoldDB" id="A0AAW1PPC3"/>
<evidence type="ECO:0000256" key="2">
    <source>
        <dbReference type="ARBA" id="ARBA00007904"/>
    </source>
</evidence>
<dbReference type="PANTHER" id="PTHR21573">
    <property type="entry name" value="ER MEMBRANE PROTEIN COMPLEX SUBUNIT 1"/>
    <property type="match status" value="1"/>
</dbReference>
<feature type="domain" description="EMC1 first beta-propeller" evidence="13">
    <location>
        <begin position="7"/>
        <end position="270"/>
    </location>
</feature>
<dbReference type="InterPro" id="IPR011678">
    <property type="entry name" value="EMC1_C"/>
</dbReference>
<gene>
    <name evidence="14" type="ORF">WJX72_006834</name>
</gene>
<evidence type="ECO:0000259" key="12">
    <source>
        <dbReference type="Pfam" id="PF07774"/>
    </source>
</evidence>
<dbReference type="GO" id="GO:0072546">
    <property type="term" value="C:EMC complex"/>
    <property type="evidence" value="ECO:0007669"/>
    <property type="project" value="InterPro"/>
</dbReference>
<protein>
    <recommendedName>
        <fullName evidence="4">ER membrane protein complex subunit 1</fullName>
    </recommendedName>
</protein>
<evidence type="ECO:0000313" key="14">
    <source>
        <dbReference type="EMBL" id="KAK9811605.1"/>
    </source>
</evidence>
<reference evidence="14 15" key="1">
    <citation type="journal article" date="2024" name="Nat. Commun.">
        <title>Phylogenomics reveals the evolutionary origins of lichenization in chlorophyte algae.</title>
        <authorList>
            <person name="Puginier C."/>
            <person name="Libourel C."/>
            <person name="Otte J."/>
            <person name="Skaloud P."/>
            <person name="Haon M."/>
            <person name="Grisel S."/>
            <person name="Petersen M."/>
            <person name="Berrin J.G."/>
            <person name="Delaux P.M."/>
            <person name="Dal Grande F."/>
            <person name="Keller J."/>
        </authorList>
    </citation>
    <scope>NUCLEOTIDE SEQUENCE [LARGE SCALE GENOMIC DNA]</scope>
    <source>
        <strain evidence="14 15">SAG 2043</strain>
    </source>
</reference>
<evidence type="ECO:0000256" key="5">
    <source>
        <dbReference type="ARBA" id="ARBA00022692"/>
    </source>
</evidence>
<dbReference type="InterPro" id="IPR026895">
    <property type="entry name" value="EMC1"/>
</dbReference>
<accession>A0AAW1PPC3</accession>
<evidence type="ECO:0000256" key="1">
    <source>
        <dbReference type="ARBA" id="ARBA00004115"/>
    </source>
</evidence>
<dbReference type="InterPro" id="IPR011047">
    <property type="entry name" value="Quinoprotein_ADH-like_sf"/>
</dbReference>
<evidence type="ECO:0000256" key="10">
    <source>
        <dbReference type="ARBA" id="ARBA00023180"/>
    </source>
</evidence>
<keyword evidence="8 11" id="KW-1133">Transmembrane helix</keyword>
<keyword evidence="6" id="KW-0732">Signal</keyword>
<evidence type="ECO:0000256" key="3">
    <source>
        <dbReference type="ARBA" id="ARBA00011276"/>
    </source>
</evidence>
<dbReference type="EMBL" id="JALJOR010000009">
    <property type="protein sequence ID" value="KAK9811605.1"/>
    <property type="molecule type" value="Genomic_DNA"/>
</dbReference>
<evidence type="ECO:0000256" key="8">
    <source>
        <dbReference type="ARBA" id="ARBA00022989"/>
    </source>
</evidence>